<organism evidence="2 3">
    <name type="scientific">Winogradskyella litorisediminis</name>
    <dbReference type="NCBI Taxonomy" id="1156618"/>
    <lineage>
        <taxon>Bacteria</taxon>
        <taxon>Pseudomonadati</taxon>
        <taxon>Bacteroidota</taxon>
        <taxon>Flavobacteriia</taxon>
        <taxon>Flavobacteriales</taxon>
        <taxon>Flavobacteriaceae</taxon>
        <taxon>Winogradskyella</taxon>
    </lineage>
</organism>
<name>A0ABW3N6B4_9FLAO</name>
<gene>
    <name evidence="2" type="ORF">ACFQ1Q_02870</name>
</gene>
<dbReference type="Proteomes" id="UP001597013">
    <property type="component" value="Unassembled WGS sequence"/>
</dbReference>
<dbReference type="InterPro" id="IPR012347">
    <property type="entry name" value="Ferritin-like"/>
</dbReference>
<protein>
    <submittedName>
        <fullName evidence="2">PA2169 family four-helix-bundle protein</fullName>
    </submittedName>
</protein>
<accession>A0ABW3N6B4</accession>
<feature type="domain" description="DUF2383" evidence="1">
    <location>
        <begin position="8"/>
        <end position="117"/>
    </location>
</feature>
<proteinExistence type="predicted"/>
<dbReference type="EMBL" id="JBHTJL010000009">
    <property type="protein sequence ID" value="MFD1062175.1"/>
    <property type="molecule type" value="Genomic_DNA"/>
</dbReference>
<reference evidence="3" key="1">
    <citation type="journal article" date="2019" name="Int. J. Syst. Evol. Microbiol.">
        <title>The Global Catalogue of Microorganisms (GCM) 10K type strain sequencing project: providing services to taxonomists for standard genome sequencing and annotation.</title>
        <authorList>
            <consortium name="The Broad Institute Genomics Platform"/>
            <consortium name="The Broad Institute Genome Sequencing Center for Infectious Disease"/>
            <person name="Wu L."/>
            <person name="Ma J."/>
        </authorList>
    </citation>
    <scope>NUCLEOTIDE SEQUENCE [LARGE SCALE GENOMIC DNA]</scope>
    <source>
        <strain evidence="3">CCUG 62215</strain>
    </source>
</reference>
<dbReference type="InterPro" id="IPR009078">
    <property type="entry name" value="Ferritin-like_SF"/>
</dbReference>
<dbReference type="NCBIfam" id="TIGR02284">
    <property type="entry name" value="PA2169 family four-helix-bundle protein"/>
    <property type="match status" value="1"/>
</dbReference>
<dbReference type="InterPro" id="IPR016920">
    <property type="entry name" value="UCP029477"/>
</dbReference>
<evidence type="ECO:0000313" key="2">
    <source>
        <dbReference type="EMBL" id="MFD1062175.1"/>
    </source>
</evidence>
<dbReference type="InterPro" id="IPR019052">
    <property type="entry name" value="DUF2383"/>
</dbReference>
<comment type="caution">
    <text evidence="2">The sequence shown here is derived from an EMBL/GenBank/DDBJ whole genome shotgun (WGS) entry which is preliminary data.</text>
</comment>
<dbReference type="PIRSF" id="PIRSF029477">
    <property type="entry name" value="UCP029477"/>
    <property type="match status" value="1"/>
</dbReference>
<dbReference type="InterPro" id="IPR011971">
    <property type="entry name" value="CHP02284"/>
</dbReference>
<dbReference type="Pfam" id="PF09537">
    <property type="entry name" value="DUF2383"/>
    <property type="match status" value="1"/>
</dbReference>
<dbReference type="Gene3D" id="1.20.1260.10">
    <property type="match status" value="1"/>
</dbReference>
<evidence type="ECO:0000313" key="3">
    <source>
        <dbReference type="Proteomes" id="UP001597013"/>
    </source>
</evidence>
<sequence>MGIFSENTESKLNELLERTYDSEKGFKKAAENVENSQLKEFFNNKALERLTFRSELRKELKANGCDIKEDSGSIKGALHRTWMDTKALFYNENEEAILEEVRNGEKAALNDYDDILADNQLPPTTENILRTQRNTIQSSYNKADYLEAIQ</sequence>
<dbReference type="SUPFAM" id="SSF47240">
    <property type="entry name" value="Ferritin-like"/>
    <property type="match status" value="1"/>
</dbReference>
<evidence type="ECO:0000259" key="1">
    <source>
        <dbReference type="Pfam" id="PF09537"/>
    </source>
</evidence>
<dbReference type="RefSeq" id="WP_386127791.1">
    <property type="nucleotide sequence ID" value="NZ_JBHTJL010000009.1"/>
</dbReference>
<keyword evidence="3" id="KW-1185">Reference proteome</keyword>